<accession>E6N9M7</accession>
<dbReference type="InterPro" id="IPR017926">
    <property type="entry name" value="GATASE"/>
</dbReference>
<dbReference type="InterPro" id="IPR027417">
    <property type="entry name" value="P-loop_NTPase"/>
</dbReference>
<dbReference type="PROSITE" id="PS51273">
    <property type="entry name" value="GATASE_TYPE_1"/>
    <property type="match status" value="1"/>
</dbReference>
<dbReference type="GO" id="GO:0003883">
    <property type="term" value="F:CTP synthase activity"/>
    <property type="evidence" value="ECO:0007669"/>
    <property type="project" value="UniProtKB-UniRule"/>
</dbReference>
<evidence type="ECO:0000256" key="3">
    <source>
        <dbReference type="ARBA" id="ARBA00022598"/>
    </source>
</evidence>
<evidence type="ECO:0000256" key="1">
    <source>
        <dbReference type="ARBA" id="ARBA00005171"/>
    </source>
</evidence>
<dbReference type="FunFam" id="3.40.50.300:FF:000009">
    <property type="entry name" value="CTP synthase"/>
    <property type="match status" value="1"/>
</dbReference>
<dbReference type="CDD" id="cd03113">
    <property type="entry name" value="CTPS_N"/>
    <property type="match status" value="1"/>
</dbReference>
<evidence type="ECO:0000256" key="7">
    <source>
        <dbReference type="ARBA" id="ARBA00022842"/>
    </source>
</evidence>
<evidence type="ECO:0000256" key="10">
    <source>
        <dbReference type="ARBA" id="ARBA00047781"/>
    </source>
</evidence>
<evidence type="ECO:0000256" key="8">
    <source>
        <dbReference type="ARBA" id="ARBA00022962"/>
    </source>
</evidence>
<dbReference type="Gene3D" id="3.40.50.880">
    <property type="match status" value="1"/>
</dbReference>
<protein>
    <recommendedName>
        <fullName evidence="11">CTP synthase</fullName>
        <ecNumber evidence="11">6.3.4.2</ecNumber>
    </recommendedName>
    <alternativeName>
        <fullName evidence="11">Cytidine 5'-triphosphate synthase</fullName>
    </alternativeName>
    <alternativeName>
        <fullName evidence="11">Cytidine triphosphate synthetase</fullName>
        <shortName evidence="11">CTP synthetase</shortName>
        <shortName evidence="11">CTPS</shortName>
    </alternativeName>
    <alternativeName>
        <fullName evidence="11">UTP--ammonia ligase</fullName>
    </alternativeName>
</protein>
<dbReference type="SUPFAM" id="SSF52317">
    <property type="entry name" value="Class I glutamine amidotransferase-like"/>
    <property type="match status" value="1"/>
</dbReference>
<dbReference type="NCBIfam" id="NF003792">
    <property type="entry name" value="PRK05380.1"/>
    <property type="match status" value="1"/>
</dbReference>
<dbReference type="InterPro" id="IPR004468">
    <property type="entry name" value="CTP_synthase"/>
</dbReference>
<keyword evidence="6 11" id="KW-0067">ATP-binding</keyword>
<feature type="region of interest" description="Amidoligase domain" evidence="11">
    <location>
        <begin position="1"/>
        <end position="270"/>
    </location>
</feature>
<feature type="active site" description="Nucleophile; for glutamine hydrolysis" evidence="11">
    <location>
        <position position="385"/>
    </location>
</feature>
<comment type="function">
    <text evidence="11">Catalyzes the ATP-dependent amination of UTP to CTP with either L-glutamine or ammonia as the source of nitrogen. Regulates intracellular CTP levels through interactions with the four ribonucleotide triphosphates.</text>
</comment>
<comment type="caution">
    <text evidence="11">Lacks conserved residue(s) required for the propagation of feature annotation.</text>
</comment>
<keyword evidence="9 11" id="KW-0665">Pyrimidine biosynthesis</keyword>
<feature type="binding site" evidence="11">
    <location>
        <begin position="151"/>
        <end position="153"/>
    </location>
    <ligand>
        <name>CTP</name>
        <dbReference type="ChEBI" id="CHEBI:37563"/>
        <note>allosteric inhibitor</note>
    </ligand>
</feature>
<feature type="binding site" evidence="11">
    <location>
        <position position="18"/>
    </location>
    <ligand>
        <name>UTP</name>
        <dbReference type="ChEBI" id="CHEBI:46398"/>
    </ligand>
</feature>
<feature type="binding site" evidence="11">
    <location>
        <begin position="19"/>
        <end position="24"/>
    </location>
    <ligand>
        <name>ATP</name>
        <dbReference type="ChEBI" id="CHEBI:30616"/>
    </ligand>
</feature>
<comment type="activity regulation">
    <text evidence="11">Allosterically activated by GTP, when glutamine is the substrate; GTP has no effect on the reaction when ammonia is the substrate. The allosteric effector GTP functions by stabilizing the protein conformation that binds the tetrahedral intermediate(s) formed during glutamine hydrolysis. Inhibited by the product CTP, via allosteric rather than competitive inhibition.</text>
</comment>
<dbReference type="GO" id="GO:0046872">
    <property type="term" value="F:metal ion binding"/>
    <property type="evidence" value="ECO:0007669"/>
    <property type="project" value="UniProtKB-KW"/>
</dbReference>
<evidence type="ECO:0000313" key="14">
    <source>
        <dbReference type="EMBL" id="BAJ49033.1"/>
    </source>
</evidence>
<comment type="pathway">
    <text evidence="1 11">Pyrimidine metabolism; CTP biosynthesis via de novo pathway; CTP from UDP: step 2/2.</text>
</comment>
<feature type="binding site" evidence="11">
    <location>
        <position position="409"/>
    </location>
    <ligand>
        <name>L-glutamine</name>
        <dbReference type="ChEBI" id="CHEBI:58359"/>
    </ligand>
</feature>
<feature type="active site" evidence="11">
    <location>
        <position position="513"/>
    </location>
</feature>
<feature type="domain" description="Glutamine amidotransferase" evidence="12">
    <location>
        <begin position="305"/>
        <end position="530"/>
    </location>
</feature>
<dbReference type="GO" id="GO:0005524">
    <property type="term" value="F:ATP binding"/>
    <property type="evidence" value="ECO:0007669"/>
    <property type="project" value="UniProtKB-KW"/>
</dbReference>
<evidence type="ECO:0000259" key="13">
    <source>
        <dbReference type="Pfam" id="PF06418"/>
    </source>
</evidence>
<keyword evidence="5 11" id="KW-0547">Nucleotide-binding</keyword>
<comment type="similarity">
    <text evidence="2 11">Belongs to the CTP synthase family.</text>
</comment>
<reference evidence="14" key="2">
    <citation type="journal article" date="2011" name="Nucleic Acids Res.">
        <title>Insights into the evolution of Archaea and eukaryotic protein modifier systems revealed by the genome of a novel archaeal group.</title>
        <authorList>
            <person name="Nunoura T."/>
            <person name="Takaki Y."/>
            <person name="Kakuta J."/>
            <person name="Nishi S."/>
            <person name="Sugahara J."/>
            <person name="Kazama H."/>
            <person name="Chee G."/>
            <person name="Hattori M."/>
            <person name="Kanai A."/>
            <person name="Atomi H."/>
            <person name="Takai K."/>
            <person name="Takami H."/>
        </authorList>
    </citation>
    <scope>NUCLEOTIDE SEQUENCE</scope>
</reference>
<dbReference type="GO" id="GO:0097268">
    <property type="term" value="C:cytoophidium"/>
    <property type="evidence" value="ECO:0007669"/>
    <property type="project" value="UniProtKB-ARBA"/>
</dbReference>
<feature type="binding site" evidence="11">
    <location>
        <begin position="386"/>
        <end position="389"/>
    </location>
    <ligand>
        <name>L-glutamine</name>
        <dbReference type="ChEBI" id="CHEBI:58359"/>
    </ligand>
</feature>
<evidence type="ECO:0000256" key="5">
    <source>
        <dbReference type="ARBA" id="ARBA00022741"/>
    </source>
</evidence>
<feature type="binding site" evidence="11">
    <location>
        <begin position="191"/>
        <end position="196"/>
    </location>
    <ligand>
        <name>UTP</name>
        <dbReference type="ChEBI" id="CHEBI:46398"/>
    </ligand>
</feature>
<evidence type="ECO:0000256" key="4">
    <source>
        <dbReference type="ARBA" id="ARBA00022723"/>
    </source>
</evidence>
<keyword evidence="3 11" id="KW-0436">Ligase</keyword>
<comment type="subunit">
    <text evidence="11">Homotetramer.</text>
</comment>
<feature type="active site" evidence="11">
    <location>
        <position position="511"/>
    </location>
</feature>
<feature type="binding site" evidence="11">
    <location>
        <position position="466"/>
    </location>
    <ligand>
        <name>L-glutamine</name>
        <dbReference type="ChEBI" id="CHEBI:58359"/>
    </ligand>
</feature>
<feature type="domain" description="CTP synthase N-terminal" evidence="13">
    <location>
        <begin position="8"/>
        <end position="270"/>
    </location>
</feature>
<feature type="binding site" evidence="11">
    <location>
        <position position="144"/>
    </location>
    <ligand>
        <name>Mg(2+)</name>
        <dbReference type="ChEBI" id="CHEBI:18420"/>
    </ligand>
</feature>
<comment type="catalytic activity">
    <reaction evidence="11">
        <text>L-glutamine + H2O = L-glutamate + NH4(+)</text>
        <dbReference type="Rhea" id="RHEA:15889"/>
        <dbReference type="ChEBI" id="CHEBI:15377"/>
        <dbReference type="ChEBI" id="CHEBI:28938"/>
        <dbReference type="ChEBI" id="CHEBI:29985"/>
        <dbReference type="ChEBI" id="CHEBI:58359"/>
    </reaction>
</comment>
<feature type="binding site" evidence="11">
    <location>
        <position position="76"/>
    </location>
    <ligand>
        <name>Mg(2+)</name>
        <dbReference type="ChEBI" id="CHEBI:18420"/>
    </ligand>
</feature>
<dbReference type="EMBL" id="AP011880">
    <property type="protein sequence ID" value="BAJ49033.1"/>
    <property type="molecule type" value="Genomic_DNA"/>
</dbReference>
<dbReference type="InterPro" id="IPR017456">
    <property type="entry name" value="CTP_synthase_N"/>
</dbReference>
<dbReference type="Pfam" id="PF00117">
    <property type="entry name" value="GATase"/>
    <property type="match status" value="1"/>
</dbReference>
<dbReference type="GO" id="GO:0042802">
    <property type="term" value="F:identical protein binding"/>
    <property type="evidence" value="ECO:0007669"/>
    <property type="project" value="TreeGrafter"/>
</dbReference>
<feature type="binding site" evidence="11">
    <location>
        <position position="227"/>
    </location>
    <ligand>
        <name>CTP</name>
        <dbReference type="ChEBI" id="CHEBI:37563"/>
        <note>allosteric inhibitor</note>
    </ligand>
</feature>
<dbReference type="PANTHER" id="PTHR11550">
    <property type="entry name" value="CTP SYNTHASE"/>
    <property type="match status" value="1"/>
</dbReference>
<feature type="binding site" evidence="11">
    <location>
        <position position="227"/>
    </location>
    <ligand>
        <name>UTP</name>
        <dbReference type="ChEBI" id="CHEBI:46398"/>
    </ligand>
</feature>
<keyword evidence="8 11" id="KW-0315">Glutamine amidotransferase</keyword>
<keyword evidence="7 11" id="KW-0460">Magnesium</keyword>
<feature type="binding site" evidence="11">
    <location>
        <position position="358"/>
    </location>
    <ligand>
        <name>L-glutamine</name>
        <dbReference type="ChEBI" id="CHEBI:58359"/>
    </ligand>
</feature>
<dbReference type="HAMAP" id="MF_01227">
    <property type="entry name" value="PyrG"/>
    <property type="match status" value="1"/>
</dbReference>
<reference evidence="14" key="1">
    <citation type="journal article" date="2005" name="Environ. Microbiol.">
        <title>Genetic and functional properties of uncultivated thermophilic crenarchaeotes from a subsurface gold mine as revealed by analysis of genome fragments.</title>
        <authorList>
            <person name="Nunoura T."/>
            <person name="Hirayama H."/>
            <person name="Takami H."/>
            <person name="Oida H."/>
            <person name="Nishi S."/>
            <person name="Shimamura S."/>
            <person name="Suzuki Y."/>
            <person name="Inagaki F."/>
            <person name="Takai K."/>
            <person name="Nealson K.H."/>
            <person name="Horikoshi K."/>
        </authorList>
    </citation>
    <scope>NUCLEOTIDE SEQUENCE</scope>
</reference>
<dbReference type="InterPro" id="IPR029062">
    <property type="entry name" value="Class_I_gatase-like"/>
</dbReference>
<dbReference type="GO" id="GO:0019856">
    <property type="term" value="P:pyrimidine nucleobase biosynthetic process"/>
    <property type="evidence" value="ECO:0007669"/>
    <property type="project" value="TreeGrafter"/>
</dbReference>
<dbReference type="EC" id="6.3.4.2" evidence="11"/>
<feature type="binding site" evidence="11">
    <location>
        <position position="245"/>
    </location>
    <ligand>
        <name>ATP</name>
        <dbReference type="ChEBI" id="CHEBI:30616"/>
    </ligand>
</feature>
<organism evidence="14">
    <name type="scientific">Caldiarchaeum subterraneum</name>
    <dbReference type="NCBI Taxonomy" id="311458"/>
    <lineage>
        <taxon>Archaea</taxon>
        <taxon>Nitrososphaerota</taxon>
        <taxon>Candidatus Caldarchaeales</taxon>
        <taxon>Candidatus Caldarchaeaceae</taxon>
        <taxon>Candidatus Caldarchaeum</taxon>
    </lineage>
</organism>
<evidence type="ECO:0000256" key="11">
    <source>
        <dbReference type="HAMAP-Rule" id="MF_01227"/>
    </source>
</evidence>
<keyword evidence="4 11" id="KW-0479">Metal-binding</keyword>
<dbReference type="PANTHER" id="PTHR11550:SF0">
    <property type="entry name" value="CTP SYNTHASE-RELATED"/>
    <property type="match status" value="1"/>
</dbReference>
<dbReference type="Gene3D" id="3.40.50.300">
    <property type="entry name" value="P-loop containing nucleotide triphosphate hydrolases"/>
    <property type="match status" value="1"/>
</dbReference>
<comment type="catalytic activity">
    <reaction evidence="11">
        <text>UTP + NH4(+) + ATP = CTP + ADP + phosphate + 2 H(+)</text>
        <dbReference type="Rhea" id="RHEA:16597"/>
        <dbReference type="ChEBI" id="CHEBI:15378"/>
        <dbReference type="ChEBI" id="CHEBI:28938"/>
        <dbReference type="ChEBI" id="CHEBI:30616"/>
        <dbReference type="ChEBI" id="CHEBI:37563"/>
        <dbReference type="ChEBI" id="CHEBI:43474"/>
        <dbReference type="ChEBI" id="CHEBI:46398"/>
        <dbReference type="ChEBI" id="CHEBI:456216"/>
    </reaction>
</comment>
<dbReference type="GO" id="GO:0044210">
    <property type="term" value="P:'de novo' CTP biosynthetic process"/>
    <property type="evidence" value="ECO:0007669"/>
    <property type="project" value="UniProtKB-UniRule"/>
</dbReference>
<proteinExistence type="inferred from homology"/>
<comment type="miscellaneous">
    <text evidence="11">CTPSs have evolved a hybrid strategy for distinguishing between UTP and CTP. The overlapping regions of the product feedback inhibitory and substrate sites recognize a common feature in both compounds, the triphosphate moiety. To differentiate isosteric substrate and product pyrimidine rings, an additional pocket far from the expected kinase/ligase catalytic site, specifically recognizes the cytosine and ribose portions of the product inhibitor.</text>
</comment>
<feature type="binding site" evidence="11">
    <location>
        <position position="18"/>
    </location>
    <ligand>
        <name>CTP</name>
        <dbReference type="ChEBI" id="CHEBI:37563"/>
        <note>allosteric inhibitor</note>
    </ligand>
</feature>
<dbReference type="Pfam" id="PF06418">
    <property type="entry name" value="CTP_synth_N"/>
    <property type="match status" value="1"/>
</dbReference>
<dbReference type="FunFam" id="3.40.50.880:FF:000002">
    <property type="entry name" value="CTP synthase"/>
    <property type="match status" value="1"/>
</dbReference>
<dbReference type="SUPFAM" id="SSF52540">
    <property type="entry name" value="P-loop containing nucleoside triphosphate hydrolases"/>
    <property type="match status" value="1"/>
</dbReference>
<feature type="binding site" evidence="11">
    <location>
        <begin position="191"/>
        <end position="196"/>
    </location>
    <ligand>
        <name>CTP</name>
        <dbReference type="ChEBI" id="CHEBI:37563"/>
        <note>allosteric inhibitor</note>
    </ligand>
</feature>
<name>E6N9M7_CALS0</name>
<evidence type="ECO:0000256" key="2">
    <source>
        <dbReference type="ARBA" id="ARBA00007533"/>
    </source>
</evidence>
<dbReference type="NCBIfam" id="TIGR00337">
    <property type="entry name" value="PyrG"/>
    <property type="match status" value="1"/>
</dbReference>
<evidence type="ECO:0000259" key="12">
    <source>
        <dbReference type="Pfam" id="PF00117"/>
    </source>
</evidence>
<dbReference type="GO" id="GO:0004359">
    <property type="term" value="F:glutaminase activity"/>
    <property type="evidence" value="ECO:0007669"/>
    <property type="project" value="RHEA"/>
</dbReference>
<dbReference type="CDD" id="cd01746">
    <property type="entry name" value="GATase1_CTP_Synthase"/>
    <property type="match status" value="1"/>
</dbReference>
<evidence type="ECO:0000256" key="6">
    <source>
        <dbReference type="ARBA" id="ARBA00022840"/>
    </source>
</evidence>
<sequence>MKHIHMPKYIFVTGGVVSSVGKGTVAASIGKILSVRGVKTGFLKIDPYVNVDAGTLNPFSHGEVFVTDDGAETDLDLGWYERFLDITTSRKNNITTGQIYAEVIARERRGDYLGQCVQIVPHVTDEIKRRIREASEGVDVLIVEVGGTVGDIEGQPFLEAIRQMRLEEGVENTLFVHVALVLTLKATGEFKTKALQHSVNTLRALGIQPDIIVARSDKPIDQEARRKIALFGTISEKAVFSSHDVDCVYKVPVVLEKQGMGDYLVTRLALAEANPDWREWNHVLNLYDNAVFPVKIAVCGKYTKLADSYVSVKEALQHAGVNIGAHVEIDWVNTEEFENGSRSLETLHGYDGVLVPGGFGRRGTEGMIECIRFCRTNDIPFLGICFGLQLSIVEFARNVCGLAGANSTELNPETPHPVIDLMPEQRRVSCLGGTMRLGALTVKLIKDTLAHRLYGADEIRQRHRHRYEVNHTYWETLQKNGLVFSGFSPEGDRVEIIEYPVNRFFLATQFHPEYLSRPNRPDPAYLGFVKAAMERRKTLKAAEAVA</sequence>
<dbReference type="InterPro" id="IPR033828">
    <property type="entry name" value="GATase1_CTP_Synthase"/>
</dbReference>
<evidence type="ECO:0000256" key="9">
    <source>
        <dbReference type="ARBA" id="ARBA00022975"/>
    </source>
</evidence>
<feature type="binding site" evidence="11">
    <location>
        <position position="76"/>
    </location>
    <ligand>
        <name>ATP</name>
        <dbReference type="ChEBI" id="CHEBI:30616"/>
    </ligand>
</feature>
<gene>
    <name evidence="11" type="primary">pyrG</name>
    <name evidence="14" type="ORF">HGMM_F11E05C11</name>
</gene>
<dbReference type="AlphaFoldDB" id="E6N9M7"/>
<dbReference type="UniPathway" id="UPA00159">
    <property type="reaction ID" value="UER00277"/>
</dbReference>
<comment type="catalytic activity">
    <reaction evidence="10 11">
        <text>UTP + L-glutamine + ATP + H2O = CTP + L-glutamate + ADP + phosphate + 2 H(+)</text>
        <dbReference type="Rhea" id="RHEA:26426"/>
        <dbReference type="ChEBI" id="CHEBI:15377"/>
        <dbReference type="ChEBI" id="CHEBI:15378"/>
        <dbReference type="ChEBI" id="CHEBI:29985"/>
        <dbReference type="ChEBI" id="CHEBI:30616"/>
        <dbReference type="ChEBI" id="CHEBI:37563"/>
        <dbReference type="ChEBI" id="CHEBI:43474"/>
        <dbReference type="ChEBI" id="CHEBI:46398"/>
        <dbReference type="ChEBI" id="CHEBI:58359"/>
        <dbReference type="ChEBI" id="CHEBI:456216"/>
        <dbReference type="EC" id="6.3.4.2"/>
    </reaction>
</comment>